<name>A0A432DYI4_9FLAO</name>
<dbReference type="GO" id="GO:0006302">
    <property type="term" value="P:double-strand break repair"/>
    <property type="evidence" value="ECO:0007669"/>
    <property type="project" value="InterPro"/>
</dbReference>
<gene>
    <name evidence="2" type="ORF">EJ377_01075</name>
</gene>
<organism evidence="2 3">
    <name type="scientific">Chryseobacterium arthrosphaerae</name>
    <dbReference type="NCBI Taxonomy" id="651561"/>
    <lineage>
        <taxon>Bacteria</taxon>
        <taxon>Pseudomonadati</taxon>
        <taxon>Bacteroidota</taxon>
        <taxon>Flavobacteriia</taxon>
        <taxon>Flavobacteriales</taxon>
        <taxon>Weeksellaceae</taxon>
        <taxon>Chryseobacterium group</taxon>
        <taxon>Chryseobacterium</taxon>
    </lineage>
</organism>
<dbReference type="EMBL" id="RYFC01000001">
    <property type="protein sequence ID" value="RTZ49316.1"/>
    <property type="molecule type" value="Genomic_DNA"/>
</dbReference>
<evidence type="ECO:0000259" key="1">
    <source>
        <dbReference type="Pfam" id="PF13476"/>
    </source>
</evidence>
<accession>A0A432DYI4</accession>
<dbReference type="InterPro" id="IPR038729">
    <property type="entry name" value="Rad50/SbcC_AAA"/>
</dbReference>
<comment type="caution">
    <text evidence="2">The sequence shown here is derived from an EMBL/GenBank/DDBJ whole genome shotgun (WGS) entry which is preliminary data.</text>
</comment>
<feature type="domain" description="Rad50/SbcC-type AAA" evidence="1">
    <location>
        <begin position="21"/>
        <end position="51"/>
    </location>
</feature>
<dbReference type="GO" id="GO:0016887">
    <property type="term" value="F:ATP hydrolysis activity"/>
    <property type="evidence" value="ECO:0007669"/>
    <property type="project" value="InterPro"/>
</dbReference>
<evidence type="ECO:0000313" key="3">
    <source>
        <dbReference type="Proteomes" id="UP000276953"/>
    </source>
</evidence>
<dbReference type="Proteomes" id="UP000276953">
    <property type="component" value="Unassembled WGS sequence"/>
</dbReference>
<proteinExistence type="predicted"/>
<dbReference type="Pfam" id="PF13476">
    <property type="entry name" value="AAA_23"/>
    <property type="match status" value="1"/>
</dbReference>
<evidence type="ECO:0000313" key="2">
    <source>
        <dbReference type="EMBL" id="RTZ49316.1"/>
    </source>
</evidence>
<protein>
    <recommendedName>
        <fullName evidence="1">Rad50/SbcC-type AAA domain-containing protein</fullName>
    </recommendedName>
</protein>
<dbReference type="AlphaFoldDB" id="A0A432DYI4"/>
<dbReference type="Gene3D" id="3.40.50.300">
    <property type="entry name" value="P-loop containing nucleotide triphosphate hydrolases"/>
    <property type="match status" value="1"/>
</dbReference>
<dbReference type="InterPro" id="IPR027417">
    <property type="entry name" value="P-loop_NTPase"/>
</dbReference>
<sequence length="55" mass="6134">MINIHSIKGIVLDKENRKFGFHFSFQSGLNILSGDNSSGKSTVLACIIYCLEWNS</sequence>
<dbReference type="SUPFAM" id="SSF52540">
    <property type="entry name" value="P-loop containing nucleoside triphosphate hydrolases"/>
    <property type="match status" value="1"/>
</dbReference>
<reference evidence="2 3" key="1">
    <citation type="submission" date="2018-12" db="EMBL/GenBank/DDBJ databases">
        <title>Draft Genome Sequence of Chryseobacterium arthrosphaerae strain ED882-96 Isolated from the Blood of a Patient with Liver Cirrhosis in Taiwan.</title>
        <authorList>
            <person name="Lin J.-N."/>
            <person name="Lai C.-H."/>
            <person name="Yang C.-H."/>
            <person name="Huang Y.-H."/>
        </authorList>
    </citation>
    <scope>NUCLEOTIDE SEQUENCE [LARGE SCALE GENOMIC DNA]</scope>
    <source>
        <strain evidence="2 3">ED882-96</strain>
    </source>
</reference>